<name>A0A9D3YG99_DREPO</name>
<evidence type="ECO:0000313" key="2">
    <source>
        <dbReference type="EMBL" id="KAH3697624.1"/>
    </source>
</evidence>
<dbReference type="AlphaFoldDB" id="A0A9D3YG99"/>
<organism evidence="2 3">
    <name type="scientific">Dreissena polymorpha</name>
    <name type="common">Zebra mussel</name>
    <name type="synonym">Mytilus polymorpha</name>
    <dbReference type="NCBI Taxonomy" id="45954"/>
    <lineage>
        <taxon>Eukaryota</taxon>
        <taxon>Metazoa</taxon>
        <taxon>Spiralia</taxon>
        <taxon>Lophotrochozoa</taxon>
        <taxon>Mollusca</taxon>
        <taxon>Bivalvia</taxon>
        <taxon>Autobranchia</taxon>
        <taxon>Heteroconchia</taxon>
        <taxon>Euheterodonta</taxon>
        <taxon>Imparidentia</taxon>
        <taxon>Neoheterodontei</taxon>
        <taxon>Myida</taxon>
        <taxon>Dreissenoidea</taxon>
        <taxon>Dreissenidae</taxon>
        <taxon>Dreissena</taxon>
    </lineage>
</organism>
<keyword evidence="1" id="KW-0175">Coiled coil</keyword>
<evidence type="ECO:0000256" key="1">
    <source>
        <dbReference type="SAM" id="Coils"/>
    </source>
</evidence>
<sequence length="221" mass="25828">MDQVEEQRFWLSLTEADEHTSTEDEPHGCIGFLRSVLEVYFGDKIRQSEHILSSEIADLEEKKEALKKEIDTLKKSADLEWNMQLRNRIEFLNAEVKKREEYIAIHEDRLRKMREAAAVFNDISATNFETYRQIYRDWQEVDRQLNERSAGIKQSFQQGDGESLVDTLTWVQTTIEKIPRNCIHANDFQLMTGVIQNALQGNHSGIRPNIVFQQEPNCVLQ</sequence>
<accession>A0A9D3YG99</accession>
<protein>
    <submittedName>
        <fullName evidence="2">Uncharacterized protein</fullName>
    </submittedName>
</protein>
<reference evidence="2" key="1">
    <citation type="journal article" date="2019" name="bioRxiv">
        <title>The Genome of the Zebra Mussel, Dreissena polymorpha: A Resource for Invasive Species Research.</title>
        <authorList>
            <person name="McCartney M.A."/>
            <person name="Auch B."/>
            <person name="Kono T."/>
            <person name="Mallez S."/>
            <person name="Zhang Y."/>
            <person name="Obille A."/>
            <person name="Becker A."/>
            <person name="Abrahante J.E."/>
            <person name="Garbe J."/>
            <person name="Badalamenti J.P."/>
            <person name="Herman A."/>
            <person name="Mangelson H."/>
            <person name="Liachko I."/>
            <person name="Sullivan S."/>
            <person name="Sone E.D."/>
            <person name="Koren S."/>
            <person name="Silverstein K.A.T."/>
            <person name="Beckman K.B."/>
            <person name="Gohl D.M."/>
        </authorList>
    </citation>
    <scope>NUCLEOTIDE SEQUENCE</scope>
    <source>
        <strain evidence="2">Duluth1</strain>
        <tissue evidence="2">Whole animal</tissue>
    </source>
</reference>
<keyword evidence="3" id="KW-1185">Reference proteome</keyword>
<feature type="coiled-coil region" evidence="1">
    <location>
        <begin position="49"/>
        <end position="102"/>
    </location>
</feature>
<comment type="caution">
    <text evidence="2">The sequence shown here is derived from an EMBL/GenBank/DDBJ whole genome shotgun (WGS) entry which is preliminary data.</text>
</comment>
<proteinExistence type="predicted"/>
<evidence type="ECO:0000313" key="3">
    <source>
        <dbReference type="Proteomes" id="UP000828390"/>
    </source>
</evidence>
<reference evidence="2" key="2">
    <citation type="submission" date="2020-11" db="EMBL/GenBank/DDBJ databases">
        <authorList>
            <person name="McCartney M.A."/>
            <person name="Auch B."/>
            <person name="Kono T."/>
            <person name="Mallez S."/>
            <person name="Becker A."/>
            <person name="Gohl D.M."/>
            <person name="Silverstein K.A.T."/>
            <person name="Koren S."/>
            <person name="Bechman K.B."/>
            <person name="Herman A."/>
            <person name="Abrahante J.E."/>
            <person name="Garbe J."/>
        </authorList>
    </citation>
    <scope>NUCLEOTIDE SEQUENCE</scope>
    <source>
        <strain evidence="2">Duluth1</strain>
        <tissue evidence="2">Whole animal</tissue>
    </source>
</reference>
<dbReference type="Proteomes" id="UP000828390">
    <property type="component" value="Unassembled WGS sequence"/>
</dbReference>
<dbReference type="EMBL" id="JAIWYP010000016">
    <property type="protein sequence ID" value="KAH3697624.1"/>
    <property type="molecule type" value="Genomic_DNA"/>
</dbReference>
<gene>
    <name evidence="2" type="ORF">DPMN_085129</name>
</gene>